<dbReference type="SUPFAM" id="SSF46934">
    <property type="entry name" value="UBA-like"/>
    <property type="match status" value="1"/>
</dbReference>
<dbReference type="Gene3D" id="1.10.8.10">
    <property type="entry name" value="DNA helicase RuvA subunit, C-terminal domain"/>
    <property type="match status" value="1"/>
</dbReference>
<dbReference type="Proteomes" id="UP000261380">
    <property type="component" value="Unplaced"/>
</dbReference>
<reference evidence="3" key="2">
    <citation type="submission" date="2025-09" db="UniProtKB">
        <authorList>
            <consortium name="Ensembl"/>
        </authorList>
    </citation>
    <scope>IDENTIFICATION</scope>
</reference>
<dbReference type="PROSITE" id="PS51257">
    <property type="entry name" value="PROKAR_LIPOPROTEIN"/>
    <property type="match status" value="1"/>
</dbReference>
<dbReference type="InterPro" id="IPR054109">
    <property type="entry name" value="UBA_8"/>
</dbReference>
<dbReference type="InterPro" id="IPR039310">
    <property type="entry name" value="UBALD1/2"/>
</dbReference>
<dbReference type="Pfam" id="PF22566">
    <property type="entry name" value="UBA_8"/>
    <property type="match status" value="1"/>
</dbReference>
<dbReference type="STRING" id="32473.ENSXCOP00000015054"/>
<organism evidence="3 4">
    <name type="scientific">Xiphophorus couchianus</name>
    <name type="common">Monterrey platyfish</name>
    <dbReference type="NCBI Taxonomy" id="32473"/>
    <lineage>
        <taxon>Eukaryota</taxon>
        <taxon>Metazoa</taxon>
        <taxon>Chordata</taxon>
        <taxon>Craniata</taxon>
        <taxon>Vertebrata</taxon>
        <taxon>Euteleostomi</taxon>
        <taxon>Actinopterygii</taxon>
        <taxon>Neopterygii</taxon>
        <taxon>Teleostei</taxon>
        <taxon>Neoteleostei</taxon>
        <taxon>Acanthomorphata</taxon>
        <taxon>Ovalentaria</taxon>
        <taxon>Atherinomorphae</taxon>
        <taxon>Cyprinodontiformes</taxon>
        <taxon>Poeciliidae</taxon>
        <taxon>Poeciliinae</taxon>
        <taxon>Xiphophorus</taxon>
    </lineage>
</organism>
<evidence type="ECO:0000259" key="2">
    <source>
        <dbReference type="Pfam" id="PF22566"/>
    </source>
</evidence>
<dbReference type="GeneTree" id="ENSGT00390000008825"/>
<feature type="domain" description="UBA-like" evidence="2">
    <location>
        <begin position="5"/>
        <end position="49"/>
    </location>
</feature>
<evidence type="ECO:0000256" key="1">
    <source>
        <dbReference type="ARBA" id="ARBA00006090"/>
    </source>
</evidence>
<sequence length="113" mass="12725">MEELRHQVMINQFVLAAGCTADQAKQLLQAAHWQFEMALSSFFQEANVPGQHQMVSSCFIPSSTRTQPELVRVGGSVWSVGNLEQNHAWYQTSRTFDWTGSVLHNRVQTSSSL</sequence>
<keyword evidence="4" id="KW-1185">Reference proteome</keyword>
<evidence type="ECO:0000313" key="4">
    <source>
        <dbReference type="Proteomes" id="UP000261380"/>
    </source>
</evidence>
<name>A0A3B5M500_9TELE</name>
<evidence type="ECO:0000313" key="3">
    <source>
        <dbReference type="Ensembl" id="ENSXCOP00000015054.1"/>
    </source>
</evidence>
<dbReference type="PANTHER" id="PTHR31993">
    <property type="entry name" value="UBA-LIKE DOMAIN-CONTAINING PROTEIN 2"/>
    <property type="match status" value="1"/>
</dbReference>
<comment type="similarity">
    <text evidence="1">Belongs to the UBALD family.</text>
</comment>
<dbReference type="PANTHER" id="PTHR31993:SF6">
    <property type="entry name" value="UBA-LIKE DOMAIN-CONTAINING PROTEIN 2"/>
    <property type="match status" value="1"/>
</dbReference>
<protein>
    <recommendedName>
        <fullName evidence="2">UBA-like domain-containing protein</fullName>
    </recommendedName>
</protein>
<dbReference type="Ensembl" id="ENSXCOT00000015243.1">
    <property type="protein sequence ID" value="ENSXCOP00000015054.1"/>
    <property type="gene ID" value="ENSXCOG00000011409.1"/>
</dbReference>
<accession>A0A3B5M500</accession>
<dbReference type="CDD" id="cd14343">
    <property type="entry name" value="UBA_F100B_like"/>
    <property type="match status" value="1"/>
</dbReference>
<dbReference type="AlphaFoldDB" id="A0A3B5M500"/>
<proteinExistence type="inferred from homology"/>
<dbReference type="InterPro" id="IPR009060">
    <property type="entry name" value="UBA-like_sf"/>
</dbReference>
<reference evidence="3" key="1">
    <citation type="submission" date="2025-08" db="UniProtKB">
        <authorList>
            <consortium name="Ensembl"/>
        </authorList>
    </citation>
    <scope>IDENTIFICATION</scope>
</reference>